<accession>A0A914RNF3</accession>
<organism evidence="1 2">
    <name type="scientific">Parascaris equorum</name>
    <name type="common">Equine roundworm</name>
    <dbReference type="NCBI Taxonomy" id="6256"/>
    <lineage>
        <taxon>Eukaryota</taxon>
        <taxon>Metazoa</taxon>
        <taxon>Ecdysozoa</taxon>
        <taxon>Nematoda</taxon>
        <taxon>Chromadorea</taxon>
        <taxon>Rhabditida</taxon>
        <taxon>Spirurina</taxon>
        <taxon>Ascaridomorpha</taxon>
        <taxon>Ascaridoidea</taxon>
        <taxon>Ascarididae</taxon>
        <taxon>Parascaris</taxon>
    </lineage>
</organism>
<name>A0A914RNF3_PAREQ</name>
<dbReference type="Proteomes" id="UP000887564">
    <property type="component" value="Unplaced"/>
</dbReference>
<dbReference type="WBParaSite" id="PEQ_0000783101-mRNA-1">
    <property type="protein sequence ID" value="PEQ_0000783101-mRNA-1"/>
    <property type="gene ID" value="PEQ_0000783101"/>
</dbReference>
<evidence type="ECO:0000313" key="1">
    <source>
        <dbReference type="Proteomes" id="UP000887564"/>
    </source>
</evidence>
<proteinExistence type="predicted"/>
<evidence type="ECO:0000313" key="2">
    <source>
        <dbReference type="WBParaSite" id="PEQ_0000783101-mRNA-1"/>
    </source>
</evidence>
<reference evidence="2" key="1">
    <citation type="submission" date="2022-11" db="UniProtKB">
        <authorList>
            <consortium name="WormBaseParasite"/>
        </authorList>
    </citation>
    <scope>IDENTIFICATION</scope>
</reference>
<keyword evidence="1" id="KW-1185">Reference proteome</keyword>
<sequence length="48" mass="5070">MVEMAWIAYNCILVAISASLVVFVSPVAAGSGSFALSLMDRVSFFNAI</sequence>
<dbReference type="AlphaFoldDB" id="A0A914RNF3"/>
<protein>
    <submittedName>
        <fullName evidence="2">Uncharacterized protein</fullName>
    </submittedName>
</protein>